<keyword evidence="5 9" id="KW-0653">Protein transport</keyword>
<organism evidence="10 11">
    <name type="scientific">Calocera cornea HHB12733</name>
    <dbReference type="NCBI Taxonomy" id="1353952"/>
    <lineage>
        <taxon>Eukaryota</taxon>
        <taxon>Fungi</taxon>
        <taxon>Dikarya</taxon>
        <taxon>Basidiomycota</taxon>
        <taxon>Agaricomycotina</taxon>
        <taxon>Dacrymycetes</taxon>
        <taxon>Dacrymycetales</taxon>
        <taxon>Dacrymycetaceae</taxon>
        <taxon>Calocera</taxon>
    </lineage>
</organism>
<comment type="similarity">
    <text evidence="2 9">Belongs to the nucleoporin Nup85 family.</text>
</comment>
<comment type="function">
    <text evidence="9">Functions as a component of the nuclear pore complex (NPC).</text>
</comment>
<dbReference type="EMBL" id="KV423936">
    <property type="protein sequence ID" value="KZT59827.1"/>
    <property type="molecule type" value="Genomic_DNA"/>
</dbReference>
<evidence type="ECO:0000256" key="8">
    <source>
        <dbReference type="ARBA" id="ARBA00023242"/>
    </source>
</evidence>
<dbReference type="InterPro" id="IPR011502">
    <property type="entry name" value="Nucleoporin_Nup85"/>
</dbReference>
<evidence type="ECO:0000313" key="11">
    <source>
        <dbReference type="Proteomes" id="UP000076842"/>
    </source>
</evidence>
<evidence type="ECO:0000256" key="2">
    <source>
        <dbReference type="ARBA" id="ARBA00005573"/>
    </source>
</evidence>
<keyword evidence="6 9" id="KW-0811">Translocation</keyword>
<comment type="subcellular location">
    <subcellularLocation>
        <location evidence="1 9">Nucleus</location>
        <location evidence="1 9">Nuclear pore complex</location>
    </subcellularLocation>
</comment>
<comment type="subunit">
    <text evidence="9">Component of the nuclear pore complex (NPC).</text>
</comment>
<evidence type="ECO:0000256" key="3">
    <source>
        <dbReference type="ARBA" id="ARBA00022448"/>
    </source>
</evidence>
<dbReference type="PANTHER" id="PTHR13373">
    <property type="entry name" value="FROUNT PROTEIN-RELATED"/>
    <property type="match status" value="1"/>
</dbReference>
<keyword evidence="9" id="KW-0472">Membrane</keyword>
<evidence type="ECO:0000313" key="10">
    <source>
        <dbReference type="EMBL" id="KZT59827.1"/>
    </source>
</evidence>
<evidence type="ECO:0000256" key="6">
    <source>
        <dbReference type="ARBA" id="ARBA00023010"/>
    </source>
</evidence>
<keyword evidence="4 9" id="KW-0509">mRNA transport</keyword>
<evidence type="ECO:0000256" key="1">
    <source>
        <dbReference type="ARBA" id="ARBA00004567"/>
    </source>
</evidence>
<dbReference type="STRING" id="1353952.A0A165HW72"/>
<dbReference type="OrthoDB" id="17644at2759"/>
<dbReference type="Proteomes" id="UP000076842">
    <property type="component" value="Unassembled WGS sequence"/>
</dbReference>
<dbReference type="GO" id="GO:0031080">
    <property type="term" value="C:nuclear pore outer ring"/>
    <property type="evidence" value="ECO:0007669"/>
    <property type="project" value="TreeGrafter"/>
</dbReference>
<reference evidence="10 11" key="1">
    <citation type="journal article" date="2016" name="Mol. Biol. Evol.">
        <title>Comparative Genomics of Early-Diverging Mushroom-Forming Fungi Provides Insights into the Origins of Lignocellulose Decay Capabilities.</title>
        <authorList>
            <person name="Nagy L.G."/>
            <person name="Riley R."/>
            <person name="Tritt A."/>
            <person name="Adam C."/>
            <person name="Daum C."/>
            <person name="Floudas D."/>
            <person name="Sun H."/>
            <person name="Yadav J.S."/>
            <person name="Pangilinan J."/>
            <person name="Larsson K.H."/>
            <person name="Matsuura K."/>
            <person name="Barry K."/>
            <person name="Labutti K."/>
            <person name="Kuo R."/>
            <person name="Ohm R.A."/>
            <person name="Bhattacharya S.S."/>
            <person name="Shirouzu T."/>
            <person name="Yoshinaga Y."/>
            <person name="Martin F.M."/>
            <person name="Grigoriev I.V."/>
            <person name="Hibbett D.S."/>
        </authorList>
    </citation>
    <scope>NUCLEOTIDE SEQUENCE [LARGE SCALE GENOMIC DNA]</scope>
    <source>
        <strain evidence="10 11">HHB12733</strain>
    </source>
</reference>
<keyword evidence="3 9" id="KW-0813">Transport</keyword>
<keyword evidence="11" id="KW-1185">Reference proteome</keyword>
<proteinExistence type="inferred from homology"/>
<keyword evidence="7 9" id="KW-0906">Nuclear pore complex</keyword>
<sequence length="693" mass="78742">MATTSKKLDLTSKRKKPSKREGNVWMINVEGYSAEMRKLYIATHPVFSSAQLLWENDRRDNPVPTELGLPSQAQVSHYTRCWAQYRRQIDSAPDPSPELQVISAIVFLVQVLYLPESGFSGGIVGEELLDWLNTVDVRPTSEEMQEFAGEEPWKVDGFWTYLQRLVLRGHFAMATAVLQRLMDQHPSAILSSAVRTLLVPLIESFPKPSNFTHQTRYEEARFRWDAEVKTTRKSFEGMLKSERGDWVDATRGVFEILDGQQERIYAIVRDDGIGWTEAIGVWGVWVDPSMTRSDVSERVLDHILAELPMDTTNNTEVLRAALMAGDTVKVLAIAAEGSSWLVAHLVDMFQKMQFMDEQYLEGGEFGSIRSFYILDFCDHLLADPSLFEIAFDYARHSGPAGRIWLSDNVTKISLGLGAATAIPDAEEEAQAASHAQEGMDLDVVIGTKHDYLLPGDSRQLEKLIRDCIANDLEAELQDICKVASETFARQRKYGWAVSYAIRARDMRRLRWISERLLGEYVRYGAKTFLQRAGQLPNYFLLEGSEDEEPMPPDHALYAVPLKFVCRYYLFQKLYSDSEWRQAAELLVMLLKSRTASKKWWGVLLWDTISFLQEGDLLINYDDSLELLRCLEEIYIGSAQGGADEYLDGMVAMLTKGEAITTEERKRVEKEALEKLSTVRLALAQQIARCCILS</sequence>
<keyword evidence="8 9" id="KW-0539">Nucleus</keyword>
<dbReference type="GO" id="GO:0031965">
    <property type="term" value="C:nuclear membrane"/>
    <property type="evidence" value="ECO:0007669"/>
    <property type="project" value="UniProtKB-UniRule"/>
</dbReference>
<dbReference type="GO" id="GO:0045893">
    <property type="term" value="P:positive regulation of DNA-templated transcription"/>
    <property type="evidence" value="ECO:0007669"/>
    <property type="project" value="TreeGrafter"/>
</dbReference>
<dbReference type="GO" id="GO:0006406">
    <property type="term" value="P:mRNA export from nucleus"/>
    <property type="evidence" value="ECO:0007669"/>
    <property type="project" value="TreeGrafter"/>
</dbReference>
<evidence type="ECO:0000256" key="7">
    <source>
        <dbReference type="ARBA" id="ARBA00023132"/>
    </source>
</evidence>
<evidence type="ECO:0000256" key="4">
    <source>
        <dbReference type="ARBA" id="ARBA00022816"/>
    </source>
</evidence>
<accession>A0A165HW72</accession>
<dbReference type="GO" id="GO:0017056">
    <property type="term" value="F:structural constituent of nuclear pore"/>
    <property type="evidence" value="ECO:0007669"/>
    <property type="project" value="TreeGrafter"/>
</dbReference>
<name>A0A165HW72_9BASI</name>
<evidence type="ECO:0000256" key="9">
    <source>
        <dbReference type="RuleBase" id="RU365073"/>
    </source>
</evidence>
<dbReference type="Pfam" id="PF07575">
    <property type="entry name" value="Nucleopor_Nup85"/>
    <property type="match status" value="2"/>
</dbReference>
<protein>
    <recommendedName>
        <fullName evidence="9">Nuclear pore complex protein Nup85</fullName>
    </recommendedName>
</protein>
<evidence type="ECO:0000256" key="5">
    <source>
        <dbReference type="ARBA" id="ARBA00022927"/>
    </source>
</evidence>
<dbReference type="AlphaFoldDB" id="A0A165HW72"/>
<dbReference type="PANTHER" id="PTHR13373:SF21">
    <property type="entry name" value="NUCLEAR PORE COMPLEX PROTEIN NUP85"/>
    <property type="match status" value="1"/>
</dbReference>
<dbReference type="InParanoid" id="A0A165HW72"/>
<dbReference type="GO" id="GO:0006606">
    <property type="term" value="P:protein import into nucleus"/>
    <property type="evidence" value="ECO:0007669"/>
    <property type="project" value="TreeGrafter"/>
</dbReference>
<gene>
    <name evidence="10" type="ORF">CALCODRAFT_493066</name>
</gene>